<sequence length="443" mass="51546">MATDVTFLPTKKPRRSTRLVVREIEDHKETIIRHGPLGYFNILPLELRFYLFNFLTIEDLSILTITSKIMRNLVEGYRITQPVTRHITPQPHNHVFKPPEHYELYFEKYEKLGLLMKRSTCLYATKDRLRVINDFLTKMMCCNSENDHDRENCISLTCFGKFFHTVIAGWDDTECLKAFEAICNHTSLLKNIKAVVTAKAGTYPKIELSMRLLIRRIFLDPCPSLMDKAFWLTRILKPWPMVTQARIIYLLYGASKDGDIFWFEMCENTPINTEQSLSHFGEIAECIQLLFNYKKEWSEDDIISVVDELTSSPDEWLAENVANLLLLCGDKITSKLLISKAINGRIIELCSVTTSFCLVCVKNSYSLSCVMIMVQNILQVMDNSKDRLLFINSMMDMFKELILDMHEFTESEEVHDSDLFYMVTALTEFTKRTIQMAFKNMLL</sequence>
<dbReference type="InterPro" id="IPR038946">
    <property type="entry name" value="FBXO47"/>
</dbReference>
<dbReference type="Proteomes" id="UP001347796">
    <property type="component" value="Unassembled WGS sequence"/>
</dbReference>
<name>A0AAN8PW89_PATCE</name>
<evidence type="ECO:0000259" key="1">
    <source>
        <dbReference type="Pfam" id="PF24467"/>
    </source>
</evidence>
<dbReference type="AlphaFoldDB" id="A0AAN8PW89"/>
<dbReference type="PANTHER" id="PTHR34098">
    <property type="entry name" value="F-BOX ONLY PROTEIN 47"/>
    <property type="match status" value="1"/>
</dbReference>
<keyword evidence="3" id="KW-1185">Reference proteome</keyword>
<gene>
    <name evidence="2" type="ORF">SNE40_006614</name>
</gene>
<evidence type="ECO:0000313" key="3">
    <source>
        <dbReference type="Proteomes" id="UP001347796"/>
    </source>
</evidence>
<protein>
    <recommendedName>
        <fullName evidence="1">FBXO47 ARM repeats region domain-containing protein</fullName>
    </recommendedName>
</protein>
<organism evidence="2 3">
    <name type="scientific">Patella caerulea</name>
    <name type="common">Rayed Mediterranean limpet</name>
    <dbReference type="NCBI Taxonomy" id="87958"/>
    <lineage>
        <taxon>Eukaryota</taxon>
        <taxon>Metazoa</taxon>
        <taxon>Spiralia</taxon>
        <taxon>Lophotrochozoa</taxon>
        <taxon>Mollusca</taxon>
        <taxon>Gastropoda</taxon>
        <taxon>Patellogastropoda</taxon>
        <taxon>Patelloidea</taxon>
        <taxon>Patellidae</taxon>
        <taxon>Patella</taxon>
    </lineage>
</organism>
<dbReference type="Pfam" id="PF24467">
    <property type="entry name" value="ARM_FBXO47"/>
    <property type="match status" value="1"/>
</dbReference>
<dbReference type="InterPro" id="IPR056622">
    <property type="entry name" value="ARM_FBXO47"/>
</dbReference>
<dbReference type="SUPFAM" id="SSF81383">
    <property type="entry name" value="F-box domain"/>
    <property type="match status" value="1"/>
</dbReference>
<comment type="caution">
    <text evidence="2">The sequence shown here is derived from an EMBL/GenBank/DDBJ whole genome shotgun (WGS) entry which is preliminary data.</text>
</comment>
<proteinExistence type="predicted"/>
<dbReference type="CDD" id="cd22112">
    <property type="entry name" value="F-box_FBXO47"/>
    <property type="match status" value="1"/>
</dbReference>
<reference evidence="2 3" key="1">
    <citation type="submission" date="2024-01" db="EMBL/GenBank/DDBJ databases">
        <title>The genome of the rayed Mediterranean limpet Patella caerulea (Linnaeus, 1758).</title>
        <authorList>
            <person name="Anh-Thu Weber A."/>
            <person name="Halstead-Nussloch G."/>
        </authorList>
    </citation>
    <scope>NUCLEOTIDE SEQUENCE [LARGE SCALE GENOMIC DNA]</scope>
    <source>
        <strain evidence="2">AATW-2023a</strain>
        <tissue evidence="2">Whole specimen</tissue>
    </source>
</reference>
<feature type="domain" description="FBXO47 ARM repeats region" evidence="1">
    <location>
        <begin position="186"/>
        <end position="406"/>
    </location>
</feature>
<dbReference type="EMBL" id="JAZGQO010000006">
    <property type="protein sequence ID" value="KAK6184079.1"/>
    <property type="molecule type" value="Genomic_DNA"/>
</dbReference>
<dbReference type="InterPro" id="IPR036047">
    <property type="entry name" value="F-box-like_dom_sf"/>
</dbReference>
<evidence type="ECO:0000313" key="2">
    <source>
        <dbReference type="EMBL" id="KAK6184079.1"/>
    </source>
</evidence>
<accession>A0AAN8PW89</accession>
<dbReference type="PANTHER" id="PTHR34098:SF1">
    <property type="entry name" value="F-BOX ONLY PROTEIN 47"/>
    <property type="match status" value="1"/>
</dbReference>